<feature type="transmembrane region" description="Helical" evidence="1">
    <location>
        <begin position="316"/>
        <end position="335"/>
    </location>
</feature>
<dbReference type="PANTHER" id="PTHR16214:SF3">
    <property type="entry name" value="TRANSMEMBRANE PROTEIN 260"/>
    <property type="match status" value="1"/>
</dbReference>
<feature type="transmembrane region" description="Helical" evidence="1">
    <location>
        <begin position="259"/>
        <end position="283"/>
    </location>
</feature>
<keyword evidence="1" id="KW-0812">Transmembrane</keyword>
<dbReference type="AlphaFoldDB" id="A0A7V3UZE9"/>
<accession>A0A7V3UZE9</accession>
<dbReference type="Pfam" id="PF11028">
    <property type="entry name" value="TMEM260-like"/>
    <property type="match status" value="1"/>
</dbReference>
<gene>
    <name evidence="2" type="ORF">ENX16_01905</name>
</gene>
<dbReference type="InterPro" id="IPR052724">
    <property type="entry name" value="GT117_domain-containing"/>
</dbReference>
<evidence type="ECO:0000313" key="2">
    <source>
        <dbReference type="EMBL" id="HGD12828.1"/>
    </source>
</evidence>
<protein>
    <submittedName>
        <fullName evidence="2">DUF2723 domain-containing protein</fullName>
    </submittedName>
</protein>
<feature type="transmembrane region" description="Helical" evidence="1">
    <location>
        <begin position="342"/>
        <end position="359"/>
    </location>
</feature>
<feature type="transmembrane region" description="Helical" evidence="1">
    <location>
        <begin position="7"/>
        <end position="27"/>
    </location>
</feature>
<feature type="transmembrane region" description="Helical" evidence="1">
    <location>
        <begin position="159"/>
        <end position="184"/>
    </location>
</feature>
<feature type="transmembrane region" description="Helical" evidence="1">
    <location>
        <begin position="290"/>
        <end position="310"/>
    </location>
</feature>
<feature type="transmembrane region" description="Helical" evidence="1">
    <location>
        <begin position="103"/>
        <end position="123"/>
    </location>
</feature>
<proteinExistence type="predicted"/>
<organism evidence="2">
    <name type="scientific">candidate division WOR-3 bacterium</name>
    <dbReference type="NCBI Taxonomy" id="2052148"/>
    <lineage>
        <taxon>Bacteria</taxon>
        <taxon>Bacteria division WOR-3</taxon>
    </lineage>
</organism>
<evidence type="ECO:0000256" key="1">
    <source>
        <dbReference type="SAM" id="Phobius"/>
    </source>
</evidence>
<dbReference type="EMBL" id="DTMZ01000041">
    <property type="protein sequence ID" value="HGD12828.1"/>
    <property type="molecule type" value="Genomic_DNA"/>
</dbReference>
<dbReference type="InterPro" id="IPR021280">
    <property type="entry name" value="TMEM260-like"/>
</dbReference>
<keyword evidence="1" id="KW-1133">Transmembrane helix</keyword>
<feature type="transmembrane region" description="Helical" evidence="1">
    <location>
        <begin position="130"/>
        <end position="147"/>
    </location>
</feature>
<keyword evidence="1" id="KW-0472">Membrane</keyword>
<sequence length="582" mass="67244">MRAKTGINIKVFLTWLLVALLTLGLYIYTRTPAVGLIDSGELAAGCYLLNILHPTGYPIYTILGRFFSLLPAGSIINRLALLSAVFSVAGLLMILLLCQKLNFNLIISSTVALLIAVSPPLWSVSVDAEVYSLTFFMNCLLWFVLINSTKQPRLLLLSYLAGLTLTNHLTGLWTVIGVIITLILTWRCKLIRPAPLLSLLFLLGLSPYLFLIIRARAQPLFAWGNPVDFERFWWHITGRQYRVWMFSSSFSNVLQNGRYGILLIARTFGYLLIPPVIYGWVILLRQNRPLAIGLTITTLLSLLYAVNYGIPDIDAYYLPAITALALFAIWGMEALYRRFRKYLYLMSILPLIMLVLNYPHQNRNQDWVAYDQALNTLKSADSGAIIITDWWDIYAPIFYLQEIEKMRPDVSIIDKELLRRSWYFNYLEKKYPLLTRNSRNEIQHFLHQLLLFEYRLPYDPIAIQESYIRLLRSFFFNNPARPVYTTFAPGSGNDAQQLLTGFQVVPIGILYQVRADSLIPEFDYRILQVRIPRFGLNERSKFNLDRYRIFAQQRIALLSRLNRTAEAQLVASWYKKMFSNYQ</sequence>
<feature type="transmembrane region" description="Helical" evidence="1">
    <location>
        <begin position="79"/>
        <end position="97"/>
    </location>
</feature>
<name>A0A7V3UZE9_UNCW3</name>
<feature type="transmembrane region" description="Helical" evidence="1">
    <location>
        <begin position="196"/>
        <end position="215"/>
    </location>
</feature>
<reference evidence="2" key="1">
    <citation type="journal article" date="2020" name="mSystems">
        <title>Genome- and Community-Level Interaction Insights into Carbon Utilization and Element Cycling Functions of Hydrothermarchaeota in Hydrothermal Sediment.</title>
        <authorList>
            <person name="Zhou Z."/>
            <person name="Liu Y."/>
            <person name="Xu W."/>
            <person name="Pan J."/>
            <person name="Luo Z.H."/>
            <person name="Li M."/>
        </authorList>
    </citation>
    <scope>NUCLEOTIDE SEQUENCE [LARGE SCALE GENOMIC DNA]</scope>
    <source>
        <strain evidence="2">SpSt-914</strain>
    </source>
</reference>
<comment type="caution">
    <text evidence="2">The sequence shown here is derived from an EMBL/GenBank/DDBJ whole genome shotgun (WGS) entry which is preliminary data.</text>
</comment>
<dbReference type="PANTHER" id="PTHR16214">
    <property type="entry name" value="TRANSMEMBRANE PROTEIN 260"/>
    <property type="match status" value="1"/>
</dbReference>